<feature type="non-terminal residue" evidence="2">
    <location>
        <position position="583"/>
    </location>
</feature>
<feature type="compositionally biased region" description="Low complexity" evidence="1">
    <location>
        <begin position="162"/>
        <end position="177"/>
    </location>
</feature>
<feature type="region of interest" description="Disordered" evidence="1">
    <location>
        <begin position="434"/>
        <end position="490"/>
    </location>
</feature>
<feature type="compositionally biased region" description="Basic and acidic residues" evidence="1">
    <location>
        <begin position="534"/>
        <end position="546"/>
    </location>
</feature>
<feature type="compositionally biased region" description="Basic and acidic residues" evidence="1">
    <location>
        <begin position="481"/>
        <end position="490"/>
    </location>
</feature>
<feature type="region of interest" description="Disordered" evidence="1">
    <location>
        <begin position="315"/>
        <end position="379"/>
    </location>
</feature>
<dbReference type="AlphaFoldDB" id="A0A4Y9ZEQ2"/>
<dbReference type="Proteomes" id="UP000298061">
    <property type="component" value="Unassembled WGS sequence"/>
</dbReference>
<accession>A0A4Y9ZEQ2</accession>
<organism evidence="2 3">
    <name type="scientific">Hericium alpestre</name>
    <dbReference type="NCBI Taxonomy" id="135208"/>
    <lineage>
        <taxon>Eukaryota</taxon>
        <taxon>Fungi</taxon>
        <taxon>Dikarya</taxon>
        <taxon>Basidiomycota</taxon>
        <taxon>Agaricomycotina</taxon>
        <taxon>Agaricomycetes</taxon>
        <taxon>Russulales</taxon>
        <taxon>Hericiaceae</taxon>
        <taxon>Hericium</taxon>
    </lineage>
</organism>
<reference evidence="2 3" key="1">
    <citation type="submission" date="2019-02" db="EMBL/GenBank/DDBJ databases">
        <title>Genome sequencing of the rare red list fungi Hericium alpestre (H. flagellum).</title>
        <authorList>
            <person name="Buettner E."/>
            <person name="Kellner H."/>
        </authorList>
    </citation>
    <scope>NUCLEOTIDE SEQUENCE [LARGE SCALE GENOMIC DNA]</scope>
    <source>
        <strain evidence="2 3">DSM 108284</strain>
    </source>
</reference>
<proteinExistence type="predicted"/>
<feature type="compositionally biased region" description="Pro residues" evidence="1">
    <location>
        <begin position="367"/>
        <end position="379"/>
    </location>
</feature>
<feature type="compositionally biased region" description="Pro residues" evidence="1">
    <location>
        <begin position="451"/>
        <end position="465"/>
    </location>
</feature>
<feature type="compositionally biased region" description="Basic residues" evidence="1">
    <location>
        <begin position="557"/>
        <end position="566"/>
    </location>
</feature>
<keyword evidence="3" id="KW-1185">Reference proteome</keyword>
<feature type="region of interest" description="Disordered" evidence="1">
    <location>
        <begin position="534"/>
        <end position="583"/>
    </location>
</feature>
<evidence type="ECO:0000313" key="3">
    <source>
        <dbReference type="Proteomes" id="UP000298061"/>
    </source>
</evidence>
<gene>
    <name evidence="2" type="ORF">EWM64_g10940</name>
</gene>
<feature type="compositionally biased region" description="Pro residues" evidence="1">
    <location>
        <begin position="194"/>
        <end position="212"/>
    </location>
</feature>
<dbReference type="STRING" id="135208.A0A4Y9ZEQ2"/>
<feature type="compositionally biased region" description="Basic and acidic residues" evidence="1">
    <location>
        <begin position="572"/>
        <end position="583"/>
    </location>
</feature>
<evidence type="ECO:0000313" key="2">
    <source>
        <dbReference type="EMBL" id="TFY73072.1"/>
    </source>
</evidence>
<feature type="region of interest" description="Disordered" evidence="1">
    <location>
        <begin position="149"/>
        <end position="231"/>
    </location>
</feature>
<feature type="compositionally biased region" description="Polar residues" evidence="1">
    <location>
        <begin position="149"/>
        <end position="161"/>
    </location>
</feature>
<protein>
    <submittedName>
        <fullName evidence="2">Uncharacterized protein</fullName>
    </submittedName>
</protein>
<comment type="caution">
    <text evidence="2">The sequence shown here is derived from an EMBL/GenBank/DDBJ whole genome shotgun (WGS) entry which is preliminary data.</text>
</comment>
<name>A0A4Y9ZEQ2_9AGAM</name>
<sequence length="583" mass="60613">MVYLVACILERHFGGETIENIEDIRAGLEIPDVIDGAIEHREVEDHAAEQSIVEEPVEAEAEPAAAQIWAPLKPSATEWLGSNFGSKPTPSAIFGASSTSAFGVSSMPAPSAPPPSTSVPPTQAAPVASAFAGLKSTPNVFGTSMFGGSSTKTASTSPFGASTSTSVFGSTSSISETAAKPPTIEATGAGPSPFATPAPFGQPPPTPQPAPPTSIFSGFPTTAAPATPPTIFATQSSSTIFGAASLSPKALPFRPTKLPEGPLEAVPPPSVPAALAAAIPPSAPWPTPSTPLRPILTPITTTPPVSFPTTLPQISFPRPVEPPTTRPEQAPSPFTFTWPKPSEPTAPAEAARPSVLEAPSAGLPSPVAAPPPIKIQPISLPPTPTVTSFPSPIKTTSKSLFGFSSLQSLSGDTGPEVLSPLSLMAPPLLARPSFPSLTTKRPSISLTELPTPAPAPAPAGPPPPQEKVIPPINGIPRKISKGKERAVETEDLNEKAVAFVRAGLLVQESFRKWSKRSKERVAYKEAVRRSEAYRERERLAGGREAARGVGAGCRGAPAKRTRRRSSHYVPPRTDEELAARLKE</sequence>
<feature type="compositionally biased region" description="Polar residues" evidence="1">
    <location>
        <begin position="435"/>
        <end position="448"/>
    </location>
</feature>
<dbReference type="EMBL" id="SFCI01003352">
    <property type="protein sequence ID" value="TFY73072.1"/>
    <property type="molecule type" value="Genomic_DNA"/>
</dbReference>
<evidence type="ECO:0000256" key="1">
    <source>
        <dbReference type="SAM" id="MobiDB-lite"/>
    </source>
</evidence>